<keyword evidence="2" id="KW-0808">Transferase</keyword>
<dbReference type="InterPro" id="IPR001763">
    <property type="entry name" value="Rhodanese-like_dom"/>
</dbReference>
<evidence type="ECO:0000313" key="2">
    <source>
        <dbReference type="EMBL" id="SDB29657.1"/>
    </source>
</evidence>
<dbReference type="RefSeq" id="WP_074486218.1">
    <property type="nucleotide sequence ID" value="NZ_FMXP01000019.1"/>
</dbReference>
<feature type="domain" description="Rhodanese" evidence="1">
    <location>
        <begin position="25"/>
        <end position="106"/>
    </location>
</feature>
<dbReference type="PROSITE" id="PS50206">
    <property type="entry name" value="RHODANESE_3"/>
    <property type="match status" value="1"/>
</dbReference>
<gene>
    <name evidence="2" type="ORF">SAMN02910293_01490</name>
</gene>
<keyword evidence="3" id="KW-1185">Reference proteome</keyword>
<accession>A0A1G6C9T8</accession>
<protein>
    <submittedName>
        <fullName evidence="2">Rhodanese-related sulfurtransferase</fullName>
    </submittedName>
</protein>
<dbReference type="AlphaFoldDB" id="A0A1G6C9T8"/>
<proteinExistence type="predicted"/>
<dbReference type="SUPFAM" id="SSF52821">
    <property type="entry name" value="Rhodanese/Cell cycle control phosphatase"/>
    <property type="match status" value="1"/>
</dbReference>
<dbReference type="Gene3D" id="3.40.250.10">
    <property type="entry name" value="Rhodanese-like domain"/>
    <property type="match status" value="1"/>
</dbReference>
<dbReference type="Proteomes" id="UP000182508">
    <property type="component" value="Unassembled WGS sequence"/>
</dbReference>
<organism evidence="2 3">
    <name type="scientific">Streptococcus henryi</name>
    <dbReference type="NCBI Taxonomy" id="439219"/>
    <lineage>
        <taxon>Bacteria</taxon>
        <taxon>Bacillati</taxon>
        <taxon>Bacillota</taxon>
        <taxon>Bacilli</taxon>
        <taxon>Lactobacillales</taxon>
        <taxon>Streptococcaceae</taxon>
        <taxon>Streptococcus</taxon>
    </lineage>
</organism>
<dbReference type="GO" id="GO:0016740">
    <property type="term" value="F:transferase activity"/>
    <property type="evidence" value="ECO:0007669"/>
    <property type="project" value="UniProtKB-KW"/>
</dbReference>
<evidence type="ECO:0000313" key="3">
    <source>
        <dbReference type="Proteomes" id="UP000182508"/>
    </source>
</evidence>
<dbReference type="eggNOG" id="COG0607">
    <property type="taxonomic scope" value="Bacteria"/>
</dbReference>
<reference evidence="2 3" key="1">
    <citation type="submission" date="2016-10" db="EMBL/GenBank/DDBJ databases">
        <authorList>
            <person name="de Groot N.N."/>
        </authorList>
    </citation>
    <scope>NUCLEOTIDE SEQUENCE [LARGE SCALE GENOMIC DNA]</scope>
    <source>
        <strain evidence="2 3">A-4</strain>
    </source>
</reference>
<dbReference type="STRING" id="439219.SAMN02910293_01490"/>
<dbReference type="InterPro" id="IPR036873">
    <property type="entry name" value="Rhodanese-like_dom_sf"/>
</dbReference>
<evidence type="ECO:0000259" key="1">
    <source>
        <dbReference type="PROSITE" id="PS50206"/>
    </source>
</evidence>
<sequence length="109" mass="12153">MNFLKRFFSSAIKNISSKELEELLAKEKITLLDVRTKQEYLGGHIKGARNFPLDQLEAYKEPKVGPLYVICQSGMRSKRAASLLSKKGYQVINVRGGMSAYTGKIIGGK</sequence>
<dbReference type="CDD" id="cd00158">
    <property type="entry name" value="RHOD"/>
    <property type="match status" value="1"/>
</dbReference>
<dbReference type="PANTHER" id="PTHR43031:SF17">
    <property type="entry name" value="SULFURTRANSFERASE YTWF-RELATED"/>
    <property type="match status" value="1"/>
</dbReference>
<dbReference type="SMART" id="SM00450">
    <property type="entry name" value="RHOD"/>
    <property type="match status" value="1"/>
</dbReference>
<name>A0A1G6C9T8_9STRE</name>
<dbReference type="PANTHER" id="PTHR43031">
    <property type="entry name" value="FAD-DEPENDENT OXIDOREDUCTASE"/>
    <property type="match status" value="1"/>
</dbReference>
<dbReference type="Pfam" id="PF00581">
    <property type="entry name" value="Rhodanese"/>
    <property type="match status" value="1"/>
</dbReference>
<dbReference type="InterPro" id="IPR050229">
    <property type="entry name" value="GlpE_sulfurtransferase"/>
</dbReference>
<dbReference type="EMBL" id="FMXP01000019">
    <property type="protein sequence ID" value="SDB29657.1"/>
    <property type="molecule type" value="Genomic_DNA"/>
</dbReference>